<dbReference type="RefSeq" id="WP_072848671.1">
    <property type="nucleotide sequence ID" value="NZ_FRAH01000005.1"/>
</dbReference>
<reference evidence="2 3" key="1">
    <citation type="submission" date="2016-11" db="EMBL/GenBank/DDBJ databases">
        <authorList>
            <person name="Jaros S."/>
            <person name="Januszkiewicz K."/>
            <person name="Wedrychowicz H."/>
        </authorList>
    </citation>
    <scope>NUCLEOTIDE SEQUENCE [LARGE SCALE GENOMIC DNA]</scope>
    <source>
        <strain evidence="2 3">DSM 14214</strain>
    </source>
</reference>
<keyword evidence="1" id="KW-0472">Membrane</keyword>
<evidence type="ECO:0008006" key="4">
    <source>
        <dbReference type="Google" id="ProtNLM"/>
    </source>
</evidence>
<proteinExistence type="predicted"/>
<protein>
    <recommendedName>
        <fullName evidence="4">Divergent PAP2 family protein</fullName>
    </recommendedName>
</protein>
<dbReference type="Proteomes" id="UP000183975">
    <property type="component" value="Unassembled WGS sequence"/>
</dbReference>
<gene>
    <name evidence="2" type="ORF">SAMN02745138_00440</name>
</gene>
<dbReference type="Pfam" id="PF02681">
    <property type="entry name" value="DUF212"/>
    <property type="match status" value="1"/>
</dbReference>
<evidence type="ECO:0000256" key="1">
    <source>
        <dbReference type="SAM" id="Phobius"/>
    </source>
</evidence>
<feature type="transmembrane region" description="Helical" evidence="1">
    <location>
        <begin position="71"/>
        <end position="89"/>
    </location>
</feature>
<feature type="transmembrane region" description="Helical" evidence="1">
    <location>
        <begin position="120"/>
        <end position="141"/>
    </location>
</feature>
<dbReference type="InterPro" id="IPR003832">
    <property type="entry name" value="DUF212"/>
</dbReference>
<keyword evidence="3" id="KW-1185">Reference proteome</keyword>
<dbReference type="PANTHER" id="PTHR31446:SF29">
    <property type="entry name" value="ACID PHOSPHATASE_VANADIUM-DEPENDENT HALOPEROXIDASE-RELATED PROTEIN"/>
    <property type="match status" value="1"/>
</dbReference>
<dbReference type="PANTHER" id="PTHR31446">
    <property type="entry name" value="ACID PHOSPHATASE/VANADIUM-DEPENDENT HALOPEROXIDASE-RELATED PROTEIN"/>
    <property type="match status" value="1"/>
</dbReference>
<sequence>MGFESFLWNKPFWAAILSWALAQGFKTIRPIVTERRFDASRLTGTGGMPSSHSSLVMALTTSVGKYNGFDSALFAISLIFSFVVMYDAAGIRRAAGKQAEIINYMIEHHKLPELQKVKELLGHTPLEVFVGAILGIVVGLLF</sequence>
<dbReference type="AlphaFoldDB" id="A0A1M6LVA5"/>
<name>A0A1M6LVA5_9FIRM</name>
<dbReference type="OrthoDB" id="9792681at2"/>
<organism evidence="2 3">
    <name type="scientific">Anaerotignum lactatifermentans DSM 14214</name>
    <dbReference type="NCBI Taxonomy" id="1121323"/>
    <lineage>
        <taxon>Bacteria</taxon>
        <taxon>Bacillati</taxon>
        <taxon>Bacillota</taxon>
        <taxon>Clostridia</taxon>
        <taxon>Lachnospirales</taxon>
        <taxon>Anaerotignaceae</taxon>
        <taxon>Anaerotignum</taxon>
    </lineage>
</organism>
<keyword evidence="1" id="KW-1133">Transmembrane helix</keyword>
<accession>A0A1M6LVA5</accession>
<evidence type="ECO:0000313" key="2">
    <source>
        <dbReference type="EMBL" id="SHJ75095.1"/>
    </source>
</evidence>
<evidence type="ECO:0000313" key="3">
    <source>
        <dbReference type="Proteomes" id="UP000183975"/>
    </source>
</evidence>
<keyword evidence="1" id="KW-0812">Transmembrane</keyword>
<dbReference type="EMBL" id="FRAH01000005">
    <property type="protein sequence ID" value="SHJ75095.1"/>
    <property type="molecule type" value="Genomic_DNA"/>
</dbReference>